<evidence type="ECO:0000256" key="1">
    <source>
        <dbReference type="ARBA" id="ARBA00009922"/>
    </source>
</evidence>
<dbReference type="InterPro" id="IPR014016">
    <property type="entry name" value="UvrD-like_ATP-bd"/>
</dbReference>
<dbReference type="Gene3D" id="1.10.10.160">
    <property type="match status" value="1"/>
</dbReference>
<dbReference type="PANTHER" id="PTHR11070:SF2">
    <property type="entry name" value="ATP-DEPENDENT DNA HELICASE SRS2"/>
    <property type="match status" value="1"/>
</dbReference>
<dbReference type="InterPro" id="IPR027417">
    <property type="entry name" value="P-loop_NTPase"/>
</dbReference>
<organism evidence="15 16">
    <name type="scientific">Ectopseudomonas oleovorans</name>
    <name type="common">Pseudomonas oleovorans</name>
    <dbReference type="NCBI Taxonomy" id="301"/>
    <lineage>
        <taxon>Bacteria</taxon>
        <taxon>Pseudomonadati</taxon>
        <taxon>Pseudomonadota</taxon>
        <taxon>Gammaproteobacteria</taxon>
        <taxon>Pseudomonadales</taxon>
        <taxon>Pseudomonadaceae</taxon>
        <taxon>Ectopseudomonas</taxon>
    </lineage>
</organism>
<comment type="catalytic activity">
    <reaction evidence="8">
        <text>Couples ATP hydrolysis with the unwinding of duplex DNA by translocating in the 3'-5' direction.</text>
        <dbReference type="EC" id="5.6.2.4"/>
    </reaction>
</comment>
<feature type="binding site" evidence="12">
    <location>
        <begin position="213"/>
        <end position="220"/>
    </location>
    <ligand>
        <name>ATP</name>
        <dbReference type="ChEBI" id="CHEBI:30616"/>
    </ligand>
</feature>
<dbReference type="InterPro" id="IPR014017">
    <property type="entry name" value="DNA_helicase_UvrD-like_C"/>
</dbReference>
<evidence type="ECO:0000259" key="14">
    <source>
        <dbReference type="PROSITE" id="PS51217"/>
    </source>
</evidence>
<dbReference type="GO" id="GO:0016787">
    <property type="term" value="F:hydrolase activity"/>
    <property type="evidence" value="ECO:0007669"/>
    <property type="project" value="UniProtKB-UniRule"/>
</dbReference>
<comment type="catalytic activity">
    <reaction evidence="11">
        <text>ATP + H2O = ADP + phosphate + H(+)</text>
        <dbReference type="Rhea" id="RHEA:13065"/>
        <dbReference type="ChEBI" id="CHEBI:15377"/>
        <dbReference type="ChEBI" id="CHEBI:15378"/>
        <dbReference type="ChEBI" id="CHEBI:30616"/>
        <dbReference type="ChEBI" id="CHEBI:43474"/>
        <dbReference type="ChEBI" id="CHEBI:456216"/>
        <dbReference type="EC" id="5.6.2.4"/>
    </reaction>
</comment>
<dbReference type="PROSITE" id="PS51217">
    <property type="entry name" value="UVRD_HELICASE_CTER"/>
    <property type="match status" value="1"/>
</dbReference>
<evidence type="ECO:0000256" key="11">
    <source>
        <dbReference type="ARBA" id="ARBA00048988"/>
    </source>
</evidence>
<evidence type="ECO:0000256" key="3">
    <source>
        <dbReference type="ARBA" id="ARBA00022801"/>
    </source>
</evidence>
<dbReference type="GO" id="GO:0043138">
    <property type="term" value="F:3'-5' DNA helicase activity"/>
    <property type="evidence" value="ECO:0007669"/>
    <property type="project" value="UniProtKB-EC"/>
</dbReference>
<keyword evidence="4 12" id="KW-0347">Helicase</keyword>
<feature type="domain" description="UvrD-like helicase C-terminal" evidence="14">
    <location>
        <begin position="494"/>
        <end position="770"/>
    </location>
</feature>
<evidence type="ECO:0000256" key="9">
    <source>
        <dbReference type="ARBA" id="ARBA00034808"/>
    </source>
</evidence>
<keyword evidence="5 12" id="KW-0067">ATP-binding</keyword>
<keyword evidence="2 12" id="KW-0547">Nucleotide-binding</keyword>
<evidence type="ECO:0000313" key="15">
    <source>
        <dbReference type="EMBL" id="MDH0569497.1"/>
    </source>
</evidence>
<comment type="similarity">
    <text evidence="1">Belongs to the helicase family. UvrD subfamily.</text>
</comment>
<gene>
    <name evidence="15" type="ORF">N7671_20390</name>
</gene>
<dbReference type="CDD" id="cd17932">
    <property type="entry name" value="DEXQc_UvrD"/>
    <property type="match status" value="1"/>
</dbReference>
<dbReference type="Pfam" id="PF13361">
    <property type="entry name" value="UvrD_C"/>
    <property type="match status" value="2"/>
</dbReference>
<dbReference type="Pfam" id="PF00580">
    <property type="entry name" value="UvrD-helicase"/>
    <property type="match status" value="1"/>
</dbReference>
<evidence type="ECO:0000256" key="4">
    <source>
        <dbReference type="ARBA" id="ARBA00022806"/>
    </source>
</evidence>
<evidence type="ECO:0000256" key="8">
    <source>
        <dbReference type="ARBA" id="ARBA00034617"/>
    </source>
</evidence>
<dbReference type="Proteomes" id="UP001159292">
    <property type="component" value="Unassembled WGS sequence"/>
</dbReference>
<dbReference type="EC" id="5.6.2.4" evidence="9"/>
<dbReference type="GO" id="GO:0005524">
    <property type="term" value="F:ATP binding"/>
    <property type="evidence" value="ECO:0007669"/>
    <property type="project" value="UniProtKB-UniRule"/>
</dbReference>
<feature type="domain" description="UvrD-like helicase ATP-binding" evidence="13">
    <location>
        <begin position="192"/>
        <end position="490"/>
    </location>
</feature>
<keyword evidence="6" id="KW-0238">DNA-binding</keyword>
<sequence length="1074" mass="120143">MNPFDRARRKAIEIRDQLLSHCHGGVPDSDELLACIEDVVNIAIEPVPHDHFELGNGDAVLKRSIKTIYIRNDASPEEHAYLLAHELGHLFLDFVEGKKTISQLSMLNPQVEPGEAVIVEGYGAWERQELQANVFARELLLPRELAFQLWQEGGRSRSIAKRLHLHLELVRQQLADALLLPRVPIPPPPIAPTPSKAQLAAAEANERFVNVVAGPGTGKTTTLVQRITYLLNQGVPPNKILVLTFTTRAAQELVERLRIANVTGASQIWAGTFHALGLEFLRKYHTLFDLTPQIRIADDLQQVRMMVDELPKIDLQYYRRLQNPYDWLPDVLGIISRLKEELVTPDGYSKILASLPPVDDETTRNRKDIELIYRAYEDALRREKWVDYTDLLVRLTREAASNRPAIAQFVDQFEHVLVDEYQDVTHVMVELVKLLGSSTKNLWVVGDIRQAIHHWRGASIQSLLKFEQAFASGNSTSIRRYSLDVNRRSTPEILRVVDLAGRLHALQPRIAADVVTPHRPSSGQIPARYQCEDSDSQTRTVARQILSAVSNQHQFRDQCIISATNAQLDELASGLTSVGIPTLHIGDVFQRPLIQRFLCLMQLLSHKCPTALWGLRNDPLLGMPEADIAHLIAISKTDKQWQKGGWAGKSVPGLSLAGIQANEQLGLLFKSLKRHKRPWDFVCELILELGFGMPSLDDDTTECQIERLALWLFLYGVRNSDGSASQATLSKFLEREDMRRRIKQRIERTLPPEASAINAVRLMTIHGSKGLEFPVVHFPNVDSARFGNRGARSGDNDNRALLLPPEVLNSNAAERAFEANVEQNNLLYVALSRARDSLNIYCTKVDIPACIRDAKSVQALYGDPSVKTKKAKPAKAAKPAFLPTYSFSAIETLIGCPKQFHYSHELRLPGEQEIDVSMRARSALLEALERVFRDGTPATDTFHQVWEERALPAEVTDQNLVAEAFGAFNLGLAIQSATTARYVPPQKALVEGVQIELPWMLEAANGSLHWLNTGMSLKYLSSNVRPLLLNLINKPQRLMHLHSLSSGNHAECLPSDKPGATSLVKAVKALSKTE</sequence>
<dbReference type="InterPro" id="IPR013986">
    <property type="entry name" value="DExx_box_DNA_helicase_dom_sf"/>
</dbReference>
<keyword evidence="3 12" id="KW-0378">Hydrolase</keyword>
<dbReference type="AlphaFoldDB" id="A0AB35L4A5"/>
<evidence type="ECO:0000256" key="12">
    <source>
        <dbReference type="PROSITE-ProRule" id="PRU00560"/>
    </source>
</evidence>
<feature type="non-terminal residue" evidence="15">
    <location>
        <position position="1074"/>
    </location>
</feature>
<reference evidence="15" key="1">
    <citation type="submission" date="2022-09" db="EMBL/GenBank/DDBJ databases">
        <title>Intensive care unit water sources are persistently colonized with multi-drug resistant bacteria and are the site of extensive horizontal gene transfer of antibiotic resistance genes.</title>
        <authorList>
            <person name="Diorio-Toth L."/>
        </authorList>
    </citation>
    <scope>NUCLEOTIDE SEQUENCE</scope>
    <source>
        <strain evidence="15">GD04000</strain>
    </source>
</reference>
<dbReference type="SUPFAM" id="SSF52540">
    <property type="entry name" value="P-loop containing nucleoside triphosphate hydrolases"/>
    <property type="match status" value="1"/>
</dbReference>
<evidence type="ECO:0000256" key="6">
    <source>
        <dbReference type="ARBA" id="ARBA00023125"/>
    </source>
</evidence>
<keyword evidence="7" id="KW-0413">Isomerase</keyword>
<dbReference type="RefSeq" id="WP_280087497.1">
    <property type="nucleotide sequence ID" value="NZ_JAOEET010000089.1"/>
</dbReference>
<evidence type="ECO:0000313" key="16">
    <source>
        <dbReference type="Proteomes" id="UP001159292"/>
    </source>
</evidence>
<dbReference type="GO" id="GO:0000725">
    <property type="term" value="P:recombinational repair"/>
    <property type="evidence" value="ECO:0007669"/>
    <property type="project" value="TreeGrafter"/>
</dbReference>
<evidence type="ECO:0000256" key="5">
    <source>
        <dbReference type="ARBA" id="ARBA00022840"/>
    </source>
</evidence>
<dbReference type="InterPro" id="IPR000212">
    <property type="entry name" value="DNA_helicase_UvrD/REP"/>
</dbReference>
<evidence type="ECO:0000259" key="13">
    <source>
        <dbReference type="PROSITE" id="PS51198"/>
    </source>
</evidence>
<dbReference type="EMBL" id="JAOEET010000089">
    <property type="protein sequence ID" value="MDH0569497.1"/>
    <property type="molecule type" value="Genomic_DNA"/>
</dbReference>
<name>A0AB35L4A5_ECTOL</name>
<evidence type="ECO:0000256" key="7">
    <source>
        <dbReference type="ARBA" id="ARBA00023235"/>
    </source>
</evidence>
<protein>
    <recommendedName>
        <fullName evidence="9">DNA 3'-5' helicase</fullName>
        <ecNumber evidence="9">5.6.2.4</ecNumber>
    </recommendedName>
    <alternativeName>
        <fullName evidence="10">DNA 3'-5' helicase II</fullName>
    </alternativeName>
</protein>
<dbReference type="PROSITE" id="PS51198">
    <property type="entry name" value="UVRD_HELICASE_ATP_BIND"/>
    <property type="match status" value="1"/>
</dbReference>
<proteinExistence type="inferred from homology"/>
<accession>A0AB35L4A5</accession>
<dbReference type="Gene3D" id="3.40.50.300">
    <property type="entry name" value="P-loop containing nucleotide triphosphate hydrolases"/>
    <property type="match status" value="3"/>
</dbReference>
<evidence type="ECO:0000256" key="2">
    <source>
        <dbReference type="ARBA" id="ARBA00022741"/>
    </source>
</evidence>
<dbReference type="Gene3D" id="1.10.10.2910">
    <property type="match status" value="1"/>
</dbReference>
<dbReference type="GO" id="GO:0003677">
    <property type="term" value="F:DNA binding"/>
    <property type="evidence" value="ECO:0007669"/>
    <property type="project" value="UniProtKB-KW"/>
</dbReference>
<comment type="caution">
    <text evidence="15">The sequence shown here is derived from an EMBL/GenBank/DDBJ whole genome shotgun (WGS) entry which is preliminary data.</text>
</comment>
<evidence type="ECO:0000256" key="10">
    <source>
        <dbReference type="ARBA" id="ARBA00034923"/>
    </source>
</evidence>
<dbReference type="PANTHER" id="PTHR11070">
    <property type="entry name" value="UVRD / RECB / PCRA DNA HELICASE FAMILY MEMBER"/>
    <property type="match status" value="1"/>
</dbReference>